<evidence type="ECO:0000313" key="8">
    <source>
        <dbReference type="EMBL" id="MED3560972.1"/>
    </source>
</evidence>
<feature type="domain" description="Orn/Lys/Arg decarboxylases family 1 pyridoxal-P attachment site" evidence="6">
    <location>
        <begin position="8"/>
        <end position="311"/>
    </location>
</feature>
<evidence type="ECO:0000256" key="4">
    <source>
        <dbReference type="ARBA" id="ARBA00022898"/>
    </source>
</evidence>
<dbReference type="RefSeq" id="WP_327965782.1">
    <property type="nucleotide sequence ID" value="NZ_JARMQG010000001.1"/>
</dbReference>
<comment type="cofactor">
    <cofactor evidence="1">
        <name>pyridoxal 5'-phosphate</name>
        <dbReference type="ChEBI" id="CHEBI:597326"/>
    </cofactor>
</comment>
<dbReference type="Gene3D" id="3.40.640.10">
    <property type="entry name" value="Type I PLP-dependent aspartate aminotransferase-like (Major domain)"/>
    <property type="match status" value="1"/>
</dbReference>
<feature type="domain" description="Orn/Lys/Arg decarboxylase C-terminal" evidence="7">
    <location>
        <begin position="402"/>
        <end position="458"/>
    </location>
</feature>
<gene>
    <name evidence="8" type="ORF">P4447_00155</name>
</gene>
<organism evidence="8 9">
    <name type="scientific">Bacillus xiapuensis</name>
    <dbReference type="NCBI Taxonomy" id="2014075"/>
    <lineage>
        <taxon>Bacteria</taxon>
        <taxon>Bacillati</taxon>
        <taxon>Bacillota</taxon>
        <taxon>Bacilli</taxon>
        <taxon>Bacillales</taxon>
        <taxon>Bacillaceae</taxon>
        <taxon>Bacillus</taxon>
    </lineage>
</organism>
<sequence length="475" mass="53214">MENQQKMPLYQALVEHINKKPISFHVPGHKYGMIAKDYYKEILKLDATELSGLDDLHSPVGAILEAEQLLQDLYQTKNSFFLVNGSTVGNLAMIMAACHENDFVLVQRNCHKSILNGLRLAKVQPIFLEPEINDEWKVAAGVPMETIREAIDLYPSARALILTHPNYYGMAYDLESIINYAHIHNIPVLVDEAHGPHFIIGSPFPPSAVQVGADIVVQSAHKTLPAMTMGSFLHMNSHRVDVNKVKDYLQLFQSSSPSYPIMASLDAARNFLAAYKQDDASYLIKEINRFKERLSDIQGIKVLSYPNHLGDPLKVTIQSISHLSGFELQSKLEEQGIFTEMADSYNVLMILPLLKENQIFPLEETAERIQQVLKGITDNERKVEPPIFEQKISGLAIPYGKMEDLEEKRLPLLEAVGQVSAETIIPYPPGIPLLLKGERIGKEQISNLKKLVEHGARFQGGSLLENGQIKVYVTS</sequence>
<evidence type="ECO:0000256" key="1">
    <source>
        <dbReference type="ARBA" id="ARBA00001933"/>
    </source>
</evidence>
<keyword evidence="5" id="KW-0456">Lyase</keyword>
<dbReference type="InterPro" id="IPR052357">
    <property type="entry name" value="Orn_Lys_Arg_decarboxylase-I"/>
</dbReference>
<name>A0ABU6N414_9BACI</name>
<dbReference type="Pfam" id="PF03711">
    <property type="entry name" value="OKR_DC_1_C"/>
    <property type="match status" value="1"/>
</dbReference>
<comment type="similarity">
    <text evidence="2">Belongs to the Orn/Lys/Arg decarboxylase class-I family.</text>
</comment>
<dbReference type="Proteomes" id="UP001330749">
    <property type="component" value="Unassembled WGS sequence"/>
</dbReference>
<dbReference type="SUPFAM" id="SSF53383">
    <property type="entry name" value="PLP-dependent transferases"/>
    <property type="match status" value="1"/>
</dbReference>
<dbReference type="SUPFAM" id="SSF55904">
    <property type="entry name" value="Ornithine decarboxylase C-terminal domain"/>
    <property type="match status" value="1"/>
</dbReference>
<dbReference type="EMBL" id="JARMQG010000001">
    <property type="protein sequence ID" value="MED3560972.1"/>
    <property type="molecule type" value="Genomic_DNA"/>
</dbReference>
<accession>A0ABU6N414</accession>
<dbReference type="InterPro" id="IPR036633">
    <property type="entry name" value="Prn/Lys/Arg_de-COase_C_sf"/>
</dbReference>
<evidence type="ECO:0000256" key="5">
    <source>
        <dbReference type="ARBA" id="ARBA00023239"/>
    </source>
</evidence>
<keyword evidence="4" id="KW-0663">Pyridoxal phosphate</keyword>
<dbReference type="InterPro" id="IPR008286">
    <property type="entry name" value="Prn/Lys/Arg_de-COase_C"/>
</dbReference>
<keyword evidence="3" id="KW-0210">Decarboxylase</keyword>
<dbReference type="CDD" id="cd00615">
    <property type="entry name" value="Orn_deC_like"/>
    <property type="match status" value="1"/>
</dbReference>
<keyword evidence="8" id="KW-0032">Aminotransferase</keyword>
<keyword evidence="8" id="KW-0808">Transferase</keyword>
<dbReference type="PANTHER" id="PTHR43277:SF3">
    <property type="entry name" value="DECARBOXYLASE, PUTATIVE-RELATED"/>
    <property type="match status" value="1"/>
</dbReference>
<evidence type="ECO:0000313" key="9">
    <source>
        <dbReference type="Proteomes" id="UP001330749"/>
    </source>
</evidence>
<evidence type="ECO:0000259" key="7">
    <source>
        <dbReference type="Pfam" id="PF03711"/>
    </source>
</evidence>
<dbReference type="Pfam" id="PF01276">
    <property type="entry name" value="OKR_DC_1"/>
    <property type="match status" value="1"/>
</dbReference>
<keyword evidence="9" id="KW-1185">Reference proteome</keyword>
<comment type="caution">
    <text evidence="8">The sequence shown here is derived from an EMBL/GenBank/DDBJ whole genome shotgun (WGS) entry which is preliminary data.</text>
</comment>
<reference evidence="8 9" key="1">
    <citation type="submission" date="2023-03" db="EMBL/GenBank/DDBJ databases">
        <title>Bacillus Genome Sequencing.</title>
        <authorList>
            <person name="Dunlap C."/>
        </authorList>
    </citation>
    <scope>NUCLEOTIDE SEQUENCE [LARGE SCALE GENOMIC DNA]</scope>
    <source>
        <strain evidence="8 9">B-14544</strain>
    </source>
</reference>
<dbReference type="PANTHER" id="PTHR43277">
    <property type="entry name" value="ARGININE DECARBOXYLASE"/>
    <property type="match status" value="1"/>
</dbReference>
<evidence type="ECO:0000256" key="2">
    <source>
        <dbReference type="ARBA" id="ARBA00010671"/>
    </source>
</evidence>
<dbReference type="InterPro" id="IPR000310">
    <property type="entry name" value="Orn/Lys/Arg_deCO2ase_major_dom"/>
</dbReference>
<evidence type="ECO:0000259" key="6">
    <source>
        <dbReference type="Pfam" id="PF01276"/>
    </source>
</evidence>
<protein>
    <submittedName>
        <fullName evidence="8">Aminotransferase class I/II-fold pyridoxal phosphate-dependent enzyme</fullName>
    </submittedName>
</protein>
<dbReference type="InterPro" id="IPR015424">
    <property type="entry name" value="PyrdxlP-dep_Trfase"/>
</dbReference>
<dbReference type="InterPro" id="IPR015421">
    <property type="entry name" value="PyrdxlP-dep_Trfase_major"/>
</dbReference>
<proteinExistence type="inferred from homology"/>
<evidence type="ECO:0000256" key="3">
    <source>
        <dbReference type="ARBA" id="ARBA00022793"/>
    </source>
</evidence>
<dbReference type="Gene3D" id="3.90.105.10">
    <property type="entry name" value="Molybdopterin biosynthesis moea protein, domain 2"/>
    <property type="match status" value="1"/>
</dbReference>
<dbReference type="GO" id="GO:0008483">
    <property type="term" value="F:transaminase activity"/>
    <property type="evidence" value="ECO:0007669"/>
    <property type="project" value="UniProtKB-KW"/>
</dbReference>